<dbReference type="PANTHER" id="PTHR30055:SF240">
    <property type="entry name" value="HTH-TYPE TRANSCRIPTIONAL REGULATOR ACRR"/>
    <property type="match status" value="1"/>
</dbReference>
<protein>
    <submittedName>
        <fullName evidence="6">AcrR family transcriptional regulator</fullName>
    </submittedName>
</protein>
<keyword evidence="7" id="KW-1185">Reference proteome</keyword>
<comment type="caution">
    <text evidence="6">The sequence shown here is derived from an EMBL/GenBank/DDBJ whole genome shotgun (WGS) entry which is preliminary data.</text>
</comment>
<evidence type="ECO:0000256" key="3">
    <source>
        <dbReference type="ARBA" id="ARBA00023163"/>
    </source>
</evidence>
<feature type="DNA-binding region" description="H-T-H motif" evidence="4">
    <location>
        <begin position="34"/>
        <end position="53"/>
    </location>
</feature>
<dbReference type="InterPro" id="IPR050109">
    <property type="entry name" value="HTH-type_TetR-like_transc_reg"/>
</dbReference>
<dbReference type="Pfam" id="PF00440">
    <property type="entry name" value="TetR_N"/>
    <property type="match status" value="1"/>
</dbReference>
<accession>A0ABR9H993</accession>
<dbReference type="PROSITE" id="PS50977">
    <property type="entry name" value="HTH_TETR_2"/>
    <property type="match status" value="1"/>
</dbReference>
<feature type="domain" description="HTH tetR-type" evidence="5">
    <location>
        <begin position="11"/>
        <end position="71"/>
    </location>
</feature>
<evidence type="ECO:0000313" key="7">
    <source>
        <dbReference type="Proteomes" id="UP000639010"/>
    </source>
</evidence>
<dbReference type="InterPro" id="IPR001647">
    <property type="entry name" value="HTH_TetR"/>
</dbReference>
<sequence>MTSTSKYLSAEERRAMAVKAVLELAAVQNPGEITTTEIAAHMGLSQGGIFRHFSSKDEIWRTVMEWVATELHSRVARAAESANSPISSLEAMFMAHVAFAIEYPGVPRMLFGELQKTESTPAKIAVASLLERYGKLLTLKLEQGKSCGEVDCSISTEAAVALFVGAVQGLIIKAVLFGDVGYLRQGAPETFALFRRAIRKSI</sequence>
<evidence type="ECO:0000256" key="2">
    <source>
        <dbReference type="ARBA" id="ARBA00023125"/>
    </source>
</evidence>
<proteinExistence type="predicted"/>
<dbReference type="Proteomes" id="UP000639010">
    <property type="component" value="Unassembled WGS sequence"/>
</dbReference>
<dbReference type="EMBL" id="JADBGG010000054">
    <property type="protein sequence ID" value="MBE1427269.1"/>
    <property type="molecule type" value="Genomic_DNA"/>
</dbReference>
<dbReference type="InterPro" id="IPR036271">
    <property type="entry name" value="Tet_transcr_reg_TetR-rel_C_sf"/>
</dbReference>
<dbReference type="RefSeq" id="WP_192625025.1">
    <property type="nucleotide sequence ID" value="NZ_JADBGG010000054.1"/>
</dbReference>
<dbReference type="PANTHER" id="PTHR30055">
    <property type="entry name" value="HTH-TYPE TRANSCRIPTIONAL REGULATOR RUTR"/>
    <property type="match status" value="1"/>
</dbReference>
<keyword evidence="3" id="KW-0804">Transcription</keyword>
<evidence type="ECO:0000259" key="5">
    <source>
        <dbReference type="PROSITE" id="PS50977"/>
    </source>
</evidence>
<dbReference type="Gene3D" id="1.10.357.10">
    <property type="entry name" value="Tetracycline Repressor, domain 2"/>
    <property type="match status" value="1"/>
</dbReference>
<dbReference type="SUPFAM" id="SSF46689">
    <property type="entry name" value="Homeodomain-like"/>
    <property type="match status" value="1"/>
</dbReference>
<name>A0ABR9H993_9BACT</name>
<evidence type="ECO:0000256" key="4">
    <source>
        <dbReference type="PROSITE-ProRule" id="PRU00335"/>
    </source>
</evidence>
<gene>
    <name evidence="6" type="ORF">H4684_003961</name>
</gene>
<keyword evidence="2 4" id="KW-0238">DNA-binding</keyword>
<dbReference type="InterPro" id="IPR009057">
    <property type="entry name" value="Homeodomain-like_sf"/>
</dbReference>
<evidence type="ECO:0000313" key="6">
    <source>
        <dbReference type="EMBL" id="MBE1427269.1"/>
    </source>
</evidence>
<organism evidence="6 7">
    <name type="scientific">Desulfomicrobium macestii</name>
    <dbReference type="NCBI Taxonomy" id="90731"/>
    <lineage>
        <taxon>Bacteria</taxon>
        <taxon>Pseudomonadati</taxon>
        <taxon>Thermodesulfobacteriota</taxon>
        <taxon>Desulfovibrionia</taxon>
        <taxon>Desulfovibrionales</taxon>
        <taxon>Desulfomicrobiaceae</taxon>
        <taxon>Desulfomicrobium</taxon>
    </lineage>
</organism>
<keyword evidence="1" id="KW-0805">Transcription regulation</keyword>
<dbReference type="SUPFAM" id="SSF48498">
    <property type="entry name" value="Tetracyclin repressor-like, C-terminal domain"/>
    <property type="match status" value="1"/>
</dbReference>
<evidence type="ECO:0000256" key="1">
    <source>
        <dbReference type="ARBA" id="ARBA00023015"/>
    </source>
</evidence>
<reference evidence="6 7" key="1">
    <citation type="submission" date="2020-10" db="EMBL/GenBank/DDBJ databases">
        <title>Genomic Encyclopedia of Type Strains, Phase IV (KMG-IV): sequencing the most valuable type-strain genomes for metagenomic binning, comparative biology and taxonomic classification.</title>
        <authorList>
            <person name="Goeker M."/>
        </authorList>
    </citation>
    <scope>NUCLEOTIDE SEQUENCE [LARGE SCALE GENOMIC DNA]</scope>
    <source>
        <strain evidence="6 7">DSM 4194</strain>
    </source>
</reference>